<dbReference type="PRINTS" id="PR01490">
    <property type="entry name" value="RTXTOXIND"/>
</dbReference>
<feature type="coiled-coil region" evidence="9">
    <location>
        <begin position="97"/>
        <end position="168"/>
    </location>
</feature>
<proteinExistence type="inferred from homology"/>
<evidence type="ECO:0000256" key="1">
    <source>
        <dbReference type="ARBA" id="ARBA00004377"/>
    </source>
</evidence>
<dbReference type="Gene3D" id="2.40.30.170">
    <property type="match status" value="1"/>
</dbReference>
<keyword evidence="7 10" id="KW-1133">Transmembrane helix</keyword>
<evidence type="ECO:0000256" key="2">
    <source>
        <dbReference type="ARBA" id="ARBA00009477"/>
    </source>
</evidence>
<evidence type="ECO:0000259" key="12">
    <source>
        <dbReference type="Pfam" id="PF25917"/>
    </source>
</evidence>
<feature type="transmembrane region" description="Helical" evidence="10">
    <location>
        <begin position="28"/>
        <end position="49"/>
    </location>
</feature>
<dbReference type="InterPro" id="IPR050739">
    <property type="entry name" value="MFP"/>
</dbReference>
<evidence type="ECO:0000256" key="9">
    <source>
        <dbReference type="SAM" id="Coils"/>
    </source>
</evidence>
<name>A0A838Y946_9NEIS</name>
<comment type="subcellular location">
    <subcellularLocation>
        <location evidence="1">Cell inner membrane</location>
        <topology evidence="1">Single-pass membrane protein</topology>
    </subcellularLocation>
</comment>
<accession>A0A838Y946</accession>
<keyword evidence="8 10" id="KW-0472">Membrane</keyword>
<protein>
    <submittedName>
        <fullName evidence="13">HlyD family efflux transporter periplasmic adaptor subunit</fullName>
    </submittedName>
</protein>
<dbReference type="InterPro" id="IPR058625">
    <property type="entry name" value="MdtA-like_BSH"/>
</dbReference>
<evidence type="ECO:0000256" key="5">
    <source>
        <dbReference type="ARBA" id="ARBA00022519"/>
    </source>
</evidence>
<evidence type="ECO:0000256" key="4">
    <source>
        <dbReference type="ARBA" id="ARBA00022475"/>
    </source>
</evidence>
<keyword evidence="3" id="KW-0813">Transport</keyword>
<keyword evidence="14" id="KW-1185">Reference proteome</keyword>
<dbReference type="InterPro" id="IPR058624">
    <property type="entry name" value="MdtA-like_HH"/>
</dbReference>
<dbReference type="Proteomes" id="UP000545606">
    <property type="component" value="Unassembled WGS sequence"/>
</dbReference>
<dbReference type="GO" id="GO:1990961">
    <property type="term" value="P:xenobiotic detoxification by transmembrane export across the plasma membrane"/>
    <property type="evidence" value="ECO:0007669"/>
    <property type="project" value="UniProtKB-ARBA"/>
</dbReference>
<organism evidence="13 14">
    <name type="scientific">Aquitalea aquatica</name>
    <dbReference type="NCBI Taxonomy" id="3044273"/>
    <lineage>
        <taxon>Bacteria</taxon>
        <taxon>Pseudomonadati</taxon>
        <taxon>Pseudomonadota</taxon>
        <taxon>Betaproteobacteria</taxon>
        <taxon>Neisseriales</taxon>
        <taxon>Chromobacteriaceae</taxon>
        <taxon>Aquitalea</taxon>
    </lineage>
</organism>
<evidence type="ECO:0000313" key="14">
    <source>
        <dbReference type="Proteomes" id="UP000545606"/>
    </source>
</evidence>
<feature type="domain" description="Multidrug resistance protein MdtA-like barrel-sandwich hybrid" evidence="12">
    <location>
        <begin position="66"/>
        <end position="280"/>
    </location>
</feature>
<dbReference type="EMBL" id="JACERN010000042">
    <property type="protein sequence ID" value="MBA4710358.1"/>
    <property type="molecule type" value="Genomic_DNA"/>
</dbReference>
<evidence type="ECO:0000256" key="7">
    <source>
        <dbReference type="ARBA" id="ARBA00022989"/>
    </source>
</evidence>
<evidence type="ECO:0000313" key="13">
    <source>
        <dbReference type="EMBL" id="MBA4710358.1"/>
    </source>
</evidence>
<evidence type="ECO:0000256" key="3">
    <source>
        <dbReference type="ARBA" id="ARBA00022448"/>
    </source>
</evidence>
<comment type="similarity">
    <text evidence="2">Belongs to the membrane fusion protein (MFP) (TC 8.A.1) family.</text>
</comment>
<keyword evidence="9" id="KW-0175">Coiled coil</keyword>
<feature type="domain" description="Multidrug resistance protein MdtA-like alpha-helical hairpin" evidence="11">
    <location>
        <begin position="142"/>
        <end position="206"/>
    </location>
</feature>
<keyword evidence="4" id="KW-1003">Cell membrane</keyword>
<dbReference type="GO" id="GO:0046677">
    <property type="term" value="P:response to antibiotic"/>
    <property type="evidence" value="ECO:0007669"/>
    <property type="project" value="UniProtKB-ARBA"/>
</dbReference>
<evidence type="ECO:0000256" key="8">
    <source>
        <dbReference type="ARBA" id="ARBA00023136"/>
    </source>
</evidence>
<dbReference type="RefSeq" id="WP_181837253.1">
    <property type="nucleotide sequence ID" value="NZ_JACERN010000042.1"/>
</dbReference>
<dbReference type="GO" id="GO:0005886">
    <property type="term" value="C:plasma membrane"/>
    <property type="evidence" value="ECO:0007669"/>
    <property type="project" value="UniProtKB-SubCell"/>
</dbReference>
<dbReference type="FunFam" id="2.40.30.170:FF:000003">
    <property type="entry name" value="Multidrug resistance protein A"/>
    <property type="match status" value="1"/>
</dbReference>
<dbReference type="AlphaFoldDB" id="A0A838Y946"/>
<evidence type="ECO:0000256" key="6">
    <source>
        <dbReference type="ARBA" id="ARBA00022692"/>
    </source>
</evidence>
<dbReference type="Gene3D" id="2.40.50.100">
    <property type="match status" value="1"/>
</dbReference>
<dbReference type="GO" id="GO:0015721">
    <property type="term" value="P:bile acid and bile salt transport"/>
    <property type="evidence" value="ECO:0007669"/>
    <property type="project" value="UniProtKB-ARBA"/>
</dbReference>
<dbReference type="Pfam" id="PF25917">
    <property type="entry name" value="BSH_RND"/>
    <property type="match status" value="1"/>
</dbReference>
<reference evidence="13 14" key="1">
    <citation type="submission" date="2020-07" db="EMBL/GenBank/DDBJ databases">
        <title>Draft genome sequence of violacein-producing bacteria and related species.</title>
        <authorList>
            <person name="Wilson H.S."/>
            <person name="De Leon M.E."/>
        </authorList>
    </citation>
    <scope>NUCLEOTIDE SEQUENCE [LARGE SCALE GENOMIC DNA]</scope>
    <source>
        <strain evidence="13 14">HSC-21Su07</strain>
    </source>
</reference>
<evidence type="ECO:0000259" key="11">
    <source>
        <dbReference type="Pfam" id="PF25876"/>
    </source>
</evidence>
<sequence>MSEISQTLPASAAPQASDQLRLAKRKKLFILLGSAVALGALAAGSYWVLVASHHVSTDNAYVAAEIAQVTPEVSGTVREVLAVDTQAVKRGDMLARLDDSDAKLNLAQAEAELARAERRVQGYLASDEGLQAQIQARIADQARSNAQLASARADLQRAELDLKRRQALAKSGSVSGEELSNAQNVFSTASASLAAAEAAAKQAEANARAAQGSLKANQTLTVNTTVDNNPEVALARAKRDQARLDLARTVIRAPVDGVVAKRQVQTGQRVQSGTQLMSVVPLQQVHVDANFKEVQLDKVRIGQPATLTADLYGSRITYHGKVAGLSGGSGAAFATIPAQNATGNWIKVVQRLPVRVALDPAELRAHPLQVGLSMEVTIDTASTGHSE</sequence>
<evidence type="ECO:0000256" key="10">
    <source>
        <dbReference type="SAM" id="Phobius"/>
    </source>
</evidence>
<gene>
    <name evidence="13" type="ORF">H2Z84_18460</name>
</gene>
<dbReference type="Gene3D" id="1.10.287.470">
    <property type="entry name" value="Helix hairpin bin"/>
    <property type="match status" value="1"/>
</dbReference>
<dbReference type="Pfam" id="PF25876">
    <property type="entry name" value="HH_MFP_RND"/>
    <property type="match status" value="1"/>
</dbReference>
<keyword evidence="5" id="KW-0997">Cell inner membrane</keyword>
<dbReference type="PANTHER" id="PTHR30386">
    <property type="entry name" value="MEMBRANE FUSION SUBUNIT OF EMRAB-TOLC MULTIDRUG EFFLUX PUMP"/>
    <property type="match status" value="1"/>
</dbReference>
<dbReference type="SUPFAM" id="SSF111369">
    <property type="entry name" value="HlyD-like secretion proteins"/>
    <property type="match status" value="2"/>
</dbReference>
<comment type="caution">
    <text evidence="13">The sequence shown here is derived from an EMBL/GenBank/DDBJ whole genome shotgun (WGS) entry which is preliminary data.</text>
</comment>
<keyword evidence="6 10" id="KW-0812">Transmembrane</keyword>
<dbReference type="PANTHER" id="PTHR30386:SF19">
    <property type="entry name" value="MULTIDRUG EXPORT PROTEIN EMRA-RELATED"/>
    <property type="match status" value="1"/>
</dbReference>